<accession>A0A9D1SSD0</accession>
<sequence length="295" mass="32473">MNKLKSIILILSLIIIPVFNANKAHAMKIGIVDGASQVSVGTSKEAELISPLHNKAFYKLKPMKPYAFKATGSTISIELNDQWFNLNIARIVVKPAEKGFVSTKRRWYRGEFIIENRDGSLVVVNNLPLEDYMLGVVPSEMPSKWNYEALKAQAIAARSYAIANRGKRASRGYDLKDTPEDQAYGGASSETATTNSAVLETKGVVITYNKKVIPAYYSASAGGHTVNAGAVWNKDLPYLKSVPSFDEGVKKNGHGLGMSQHGANKLAQNGYNAYQILTYYYNNVKFGRLDPAWNL</sequence>
<gene>
    <name evidence="3" type="ORF">IAD26_09760</name>
</gene>
<reference evidence="3" key="2">
    <citation type="journal article" date="2021" name="PeerJ">
        <title>Extensive microbial diversity within the chicken gut microbiome revealed by metagenomics and culture.</title>
        <authorList>
            <person name="Gilroy R."/>
            <person name="Ravi A."/>
            <person name="Getino M."/>
            <person name="Pursley I."/>
            <person name="Horton D.L."/>
            <person name="Alikhan N.F."/>
            <person name="Baker D."/>
            <person name="Gharbi K."/>
            <person name="Hall N."/>
            <person name="Watson M."/>
            <person name="Adriaenssens E.M."/>
            <person name="Foster-Nyarko E."/>
            <person name="Jarju S."/>
            <person name="Secka A."/>
            <person name="Antonio M."/>
            <person name="Oren A."/>
            <person name="Chaudhuri R.R."/>
            <person name="La Ragione R."/>
            <person name="Hildebrand F."/>
            <person name="Pallen M.J."/>
        </authorList>
    </citation>
    <scope>NUCLEOTIDE SEQUENCE</scope>
    <source>
        <strain evidence="3">CHK154-7741</strain>
    </source>
</reference>
<organism evidence="3 4">
    <name type="scientific">Candidatus Limenecus avicola</name>
    <dbReference type="NCBI Taxonomy" id="2840847"/>
    <lineage>
        <taxon>Bacteria</taxon>
        <taxon>Bacillati</taxon>
        <taxon>Bacillota</taxon>
        <taxon>Clostridia</taxon>
        <taxon>Eubacteriales</taxon>
        <taxon>Clostridiaceae</taxon>
        <taxon>Clostridiaceae incertae sedis</taxon>
        <taxon>Candidatus Limenecus</taxon>
    </lineage>
</organism>
<proteinExistence type="predicted"/>
<dbReference type="Proteomes" id="UP000886748">
    <property type="component" value="Unassembled WGS sequence"/>
</dbReference>
<name>A0A9D1SSD0_9CLOT</name>
<evidence type="ECO:0000256" key="1">
    <source>
        <dbReference type="SAM" id="MobiDB-lite"/>
    </source>
</evidence>
<feature type="region of interest" description="Disordered" evidence="1">
    <location>
        <begin position="171"/>
        <end position="190"/>
    </location>
</feature>
<reference evidence="3" key="1">
    <citation type="submission" date="2020-10" db="EMBL/GenBank/DDBJ databases">
        <authorList>
            <person name="Gilroy R."/>
        </authorList>
    </citation>
    <scope>NUCLEOTIDE SEQUENCE</scope>
    <source>
        <strain evidence="3">CHK154-7741</strain>
    </source>
</reference>
<dbReference type="EMBL" id="DVOD01000071">
    <property type="protein sequence ID" value="HIU93399.1"/>
    <property type="molecule type" value="Genomic_DNA"/>
</dbReference>
<protein>
    <submittedName>
        <fullName evidence="3">SpoIID/LytB domain-containing protein</fullName>
    </submittedName>
</protein>
<dbReference type="Pfam" id="PF08486">
    <property type="entry name" value="SpoIID"/>
    <property type="match status" value="1"/>
</dbReference>
<evidence type="ECO:0000259" key="2">
    <source>
        <dbReference type="Pfam" id="PF08486"/>
    </source>
</evidence>
<evidence type="ECO:0000313" key="4">
    <source>
        <dbReference type="Proteomes" id="UP000886748"/>
    </source>
</evidence>
<dbReference type="AlphaFoldDB" id="A0A9D1SSD0"/>
<dbReference type="InterPro" id="IPR013693">
    <property type="entry name" value="SpoIID/LytB_N"/>
</dbReference>
<dbReference type="NCBIfam" id="TIGR02669">
    <property type="entry name" value="SpoIID_LytB"/>
    <property type="match status" value="1"/>
</dbReference>
<comment type="caution">
    <text evidence="3">The sequence shown here is derived from an EMBL/GenBank/DDBJ whole genome shotgun (WGS) entry which is preliminary data.</text>
</comment>
<dbReference type="InterPro" id="IPR013486">
    <property type="entry name" value="SpoIID/LytB"/>
</dbReference>
<evidence type="ECO:0000313" key="3">
    <source>
        <dbReference type="EMBL" id="HIU93399.1"/>
    </source>
</evidence>
<dbReference type="GO" id="GO:0030435">
    <property type="term" value="P:sporulation resulting in formation of a cellular spore"/>
    <property type="evidence" value="ECO:0007669"/>
    <property type="project" value="InterPro"/>
</dbReference>
<feature type="domain" description="Sporulation stage II protein D amidase enhancer LytB N-terminal" evidence="2">
    <location>
        <begin position="118"/>
        <end position="208"/>
    </location>
</feature>